<dbReference type="InterPro" id="IPR058626">
    <property type="entry name" value="MdtA-like_b-barrel"/>
</dbReference>
<evidence type="ECO:0000313" key="8">
    <source>
        <dbReference type="EMBL" id="SMO64858.1"/>
    </source>
</evidence>
<feature type="coiled-coil region" evidence="3">
    <location>
        <begin position="133"/>
        <end position="167"/>
    </location>
</feature>
<dbReference type="Gene3D" id="2.40.420.20">
    <property type="match status" value="1"/>
</dbReference>
<feature type="domain" description="Multidrug resistance protein MdtA-like C-terminal permuted SH3" evidence="7">
    <location>
        <begin position="296"/>
        <end position="357"/>
    </location>
</feature>
<organism evidence="8 9">
    <name type="scientific">Solitalea koreensis</name>
    <dbReference type="NCBI Taxonomy" id="543615"/>
    <lineage>
        <taxon>Bacteria</taxon>
        <taxon>Pseudomonadati</taxon>
        <taxon>Bacteroidota</taxon>
        <taxon>Sphingobacteriia</taxon>
        <taxon>Sphingobacteriales</taxon>
        <taxon>Sphingobacteriaceae</taxon>
        <taxon>Solitalea</taxon>
    </lineage>
</organism>
<reference evidence="8 9" key="1">
    <citation type="submission" date="2017-05" db="EMBL/GenBank/DDBJ databases">
        <authorList>
            <person name="Varghese N."/>
            <person name="Submissions S."/>
        </authorList>
    </citation>
    <scope>NUCLEOTIDE SEQUENCE [LARGE SCALE GENOMIC DNA]</scope>
    <source>
        <strain evidence="8 9">DSM 21342</strain>
    </source>
</reference>
<evidence type="ECO:0000259" key="7">
    <source>
        <dbReference type="Pfam" id="PF25967"/>
    </source>
</evidence>
<dbReference type="Gene3D" id="1.10.287.470">
    <property type="entry name" value="Helix hairpin bin"/>
    <property type="match status" value="1"/>
</dbReference>
<proteinExistence type="inferred from homology"/>
<evidence type="ECO:0000259" key="6">
    <source>
        <dbReference type="Pfam" id="PF25944"/>
    </source>
</evidence>
<keyword evidence="9" id="KW-1185">Reference proteome</keyword>
<dbReference type="GO" id="GO:0005886">
    <property type="term" value="C:plasma membrane"/>
    <property type="evidence" value="ECO:0007669"/>
    <property type="project" value="TreeGrafter"/>
</dbReference>
<dbReference type="InterPro" id="IPR058625">
    <property type="entry name" value="MdtA-like_BSH"/>
</dbReference>
<gene>
    <name evidence="8" type="ORF">SAMN06265350_10559</name>
</gene>
<dbReference type="NCBIfam" id="TIGR01730">
    <property type="entry name" value="RND_mfp"/>
    <property type="match status" value="1"/>
</dbReference>
<protein>
    <submittedName>
        <fullName evidence="8">Membrane fusion protein, multidrug efflux system</fullName>
    </submittedName>
</protein>
<dbReference type="AlphaFoldDB" id="A0A521CZM5"/>
<dbReference type="SUPFAM" id="SSF111369">
    <property type="entry name" value="HlyD-like secretion proteins"/>
    <property type="match status" value="1"/>
</dbReference>
<dbReference type="InterPro" id="IPR006143">
    <property type="entry name" value="RND_pump_MFP"/>
</dbReference>
<dbReference type="Gene3D" id="2.40.50.100">
    <property type="match status" value="1"/>
</dbReference>
<comment type="subcellular location">
    <subcellularLocation>
        <location evidence="1">Cell envelope</location>
    </subcellularLocation>
</comment>
<evidence type="ECO:0000256" key="2">
    <source>
        <dbReference type="ARBA" id="ARBA00009477"/>
    </source>
</evidence>
<dbReference type="GO" id="GO:0022857">
    <property type="term" value="F:transmembrane transporter activity"/>
    <property type="evidence" value="ECO:0007669"/>
    <property type="project" value="InterPro"/>
</dbReference>
<accession>A0A521CZM5</accession>
<sequence length="380" mass="41980">MKKSSHLILFSEICCLLYSCGNKQNNNQQAAPPPVPVSVYQVETSNAKYHDEYPATVVAINQVELRPQVNGYVTGIFFKEGSKIIKGQKLYTIDQQQYQANYQAAVANLGVQETNLIKAQKDAERYRELDKHNAIAKQQVDYANAALEAAQKQVEAAKANVRSVQTGVRYATIYAPFNGTIGISQVKLGTAVNAGQTLLNTVSSDDPIAVDITVDQSNIHQFTSLLKNITSSSDSTFTISFSDKDIYPYPGKMDFIDRAVNAQTGTIKLRLLFPNKEHQLIPGMSCTARILNDAQNQIIIPFKAITEQLGEYFIFLVEGGNKVTQRKIKLGPRIGLNAIVMEGLKQGDVIVTEGVQKLREGSAVNTIKPEKNEEKSNKQY</sequence>
<dbReference type="GO" id="GO:0030313">
    <property type="term" value="C:cell envelope"/>
    <property type="evidence" value="ECO:0007669"/>
    <property type="project" value="UniProtKB-SubCell"/>
</dbReference>
<dbReference type="InterPro" id="IPR058624">
    <property type="entry name" value="MdtA-like_HH"/>
</dbReference>
<dbReference type="Pfam" id="PF25944">
    <property type="entry name" value="Beta-barrel_RND"/>
    <property type="match status" value="1"/>
</dbReference>
<feature type="domain" description="Multidrug resistance protein MdtA-like barrel-sandwich hybrid" evidence="5">
    <location>
        <begin position="61"/>
        <end position="202"/>
    </location>
</feature>
<evidence type="ECO:0000313" key="9">
    <source>
        <dbReference type="Proteomes" id="UP000315971"/>
    </source>
</evidence>
<dbReference type="EMBL" id="FXSZ01000005">
    <property type="protein sequence ID" value="SMO64858.1"/>
    <property type="molecule type" value="Genomic_DNA"/>
</dbReference>
<dbReference type="Gene3D" id="2.40.30.170">
    <property type="match status" value="1"/>
</dbReference>
<dbReference type="OrthoDB" id="9801814at2"/>
<dbReference type="RefSeq" id="WP_142603560.1">
    <property type="nucleotide sequence ID" value="NZ_FXSZ01000005.1"/>
</dbReference>
<evidence type="ECO:0000256" key="3">
    <source>
        <dbReference type="SAM" id="Coils"/>
    </source>
</evidence>
<keyword evidence="3" id="KW-0175">Coiled coil</keyword>
<dbReference type="PANTHER" id="PTHR30158">
    <property type="entry name" value="ACRA/E-RELATED COMPONENT OF DRUG EFFLUX TRANSPORTER"/>
    <property type="match status" value="1"/>
</dbReference>
<dbReference type="GO" id="GO:0046677">
    <property type="term" value="P:response to antibiotic"/>
    <property type="evidence" value="ECO:0007669"/>
    <property type="project" value="TreeGrafter"/>
</dbReference>
<feature type="domain" description="Multidrug resistance protein MdtA-like alpha-helical hairpin" evidence="4">
    <location>
        <begin position="102"/>
        <end position="171"/>
    </location>
</feature>
<comment type="similarity">
    <text evidence="2">Belongs to the membrane fusion protein (MFP) (TC 8.A.1) family.</text>
</comment>
<evidence type="ECO:0000259" key="5">
    <source>
        <dbReference type="Pfam" id="PF25917"/>
    </source>
</evidence>
<dbReference type="InterPro" id="IPR058627">
    <property type="entry name" value="MdtA-like_C"/>
</dbReference>
<name>A0A521CZM5_9SPHI</name>
<dbReference type="Pfam" id="PF25967">
    <property type="entry name" value="RND-MFP_C"/>
    <property type="match status" value="1"/>
</dbReference>
<dbReference type="Proteomes" id="UP000315971">
    <property type="component" value="Unassembled WGS sequence"/>
</dbReference>
<evidence type="ECO:0000259" key="4">
    <source>
        <dbReference type="Pfam" id="PF25876"/>
    </source>
</evidence>
<dbReference type="Pfam" id="PF25876">
    <property type="entry name" value="HH_MFP_RND"/>
    <property type="match status" value="1"/>
</dbReference>
<dbReference type="Pfam" id="PF25917">
    <property type="entry name" value="BSH_RND"/>
    <property type="match status" value="1"/>
</dbReference>
<feature type="domain" description="Multidrug resistance protein MdtA-like beta-barrel" evidence="6">
    <location>
        <begin position="207"/>
        <end position="292"/>
    </location>
</feature>
<evidence type="ECO:0000256" key="1">
    <source>
        <dbReference type="ARBA" id="ARBA00004196"/>
    </source>
</evidence>